<evidence type="ECO:0000313" key="4">
    <source>
        <dbReference type="Proteomes" id="UP000193685"/>
    </source>
</evidence>
<feature type="non-terminal residue" evidence="3">
    <location>
        <position position="1"/>
    </location>
</feature>
<reference evidence="3 4" key="1">
    <citation type="submission" date="2016-07" db="EMBL/GenBank/DDBJ databases">
        <title>Pervasive Adenine N6-methylation of Active Genes in Fungi.</title>
        <authorList>
            <consortium name="DOE Joint Genome Institute"/>
            <person name="Mondo S.J."/>
            <person name="Dannebaum R.O."/>
            <person name="Kuo R.C."/>
            <person name="Labutti K."/>
            <person name="Haridas S."/>
            <person name="Kuo A."/>
            <person name="Salamov A."/>
            <person name="Ahrendt S.R."/>
            <person name="Lipzen A."/>
            <person name="Sullivan W."/>
            <person name="Andreopoulos W.B."/>
            <person name="Clum A."/>
            <person name="Lindquist E."/>
            <person name="Daum C."/>
            <person name="Ramamoorthy G.K."/>
            <person name="Gryganskyi A."/>
            <person name="Culley D."/>
            <person name="Magnuson J.K."/>
            <person name="James T.Y."/>
            <person name="O'Malley M.A."/>
            <person name="Stajich J.E."/>
            <person name="Spatafora J.W."/>
            <person name="Visel A."/>
            <person name="Grigoriev I.V."/>
        </authorList>
    </citation>
    <scope>NUCLEOTIDE SEQUENCE [LARGE SCALE GENOMIC DNA]</scope>
    <source>
        <strain evidence="3 4">12-1054</strain>
    </source>
</reference>
<name>A0A1Y2FAA4_PROLT</name>
<accession>A0A1Y2FAA4</accession>
<dbReference type="Proteomes" id="UP000193685">
    <property type="component" value="Unassembled WGS sequence"/>
</dbReference>
<keyword evidence="2" id="KW-0472">Membrane</keyword>
<proteinExistence type="predicted"/>
<gene>
    <name evidence="3" type="ORF">BCR37DRAFT_404726</name>
</gene>
<evidence type="ECO:0000256" key="1">
    <source>
        <dbReference type="SAM" id="MobiDB-lite"/>
    </source>
</evidence>
<keyword evidence="4" id="KW-1185">Reference proteome</keyword>
<evidence type="ECO:0000313" key="3">
    <source>
        <dbReference type="EMBL" id="ORY80831.1"/>
    </source>
</evidence>
<keyword evidence="2" id="KW-0812">Transmembrane</keyword>
<feature type="compositionally biased region" description="Low complexity" evidence="1">
    <location>
        <begin position="72"/>
        <end position="81"/>
    </location>
</feature>
<dbReference type="GeneID" id="63788661"/>
<feature type="region of interest" description="Disordered" evidence="1">
    <location>
        <begin position="72"/>
        <end position="109"/>
    </location>
</feature>
<dbReference type="EMBL" id="MCFI01000012">
    <property type="protein sequence ID" value="ORY80831.1"/>
    <property type="molecule type" value="Genomic_DNA"/>
</dbReference>
<feature type="transmembrane region" description="Helical" evidence="2">
    <location>
        <begin position="48"/>
        <end position="69"/>
    </location>
</feature>
<dbReference type="AlphaFoldDB" id="A0A1Y2FAA4"/>
<keyword evidence="2" id="KW-1133">Transmembrane helix</keyword>
<dbReference type="RefSeq" id="XP_040724476.1">
    <property type="nucleotide sequence ID" value="XM_040872062.1"/>
</dbReference>
<protein>
    <submittedName>
        <fullName evidence="3">Uncharacterized protein</fullName>
    </submittedName>
</protein>
<comment type="caution">
    <text evidence="3">The sequence shown here is derived from an EMBL/GenBank/DDBJ whole genome shotgun (WGS) entry which is preliminary data.</text>
</comment>
<sequence>AWQGSVCCEQFCREPGKRKLGAQSDKRLHTVCRLQVLFAMRAPCTTSYFWLFMMTVYLVLSFHNCTAAAGRTASSSGSKAASSRKRARPGSSIKPPPAGETANPLSGQVKEAKSAYHQESFPVCRNVSVGYYNLFGKGAGPEHGAPGTSRAQRLNIPGMLSSASKGSCETKRRLKIQHFETKMSKAFGTRVPWCWASDKFSIVQRRASSVGCDTSLTLGCHLSASLCQCTFNWIIPEQMNETRFEMRHHRKKYFNGGNNEPTSVCDMQRFPATLSFILHEKIRTLDDLSGRHSRPTEAETRKRSWPLFDWHSVPNEAFILGQSFPCPERPASDSKKGILPVREKPARQSWKKVIAEVCLCPNNRGNGERQCSHKELICETISLAQVIDNLRRGGGELFDVYVEKFPQLKNYVAPISGTAIANDQVQRQDWERMLPTAASNLAKGLTFDLNLPAPEDDEDGHEL</sequence>
<evidence type="ECO:0000256" key="2">
    <source>
        <dbReference type="SAM" id="Phobius"/>
    </source>
</evidence>
<organism evidence="3 4">
    <name type="scientific">Protomyces lactucae-debilis</name>
    <dbReference type="NCBI Taxonomy" id="2754530"/>
    <lineage>
        <taxon>Eukaryota</taxon>
        <taxon>Fungi</taxon>
        <taxon>Dikarya</taxon>
        <taxon>Ascomycota</taxon>
        <taxon>Taphrinomycotina</taxon>
        <taxon>Taphrinomycetes</taxon>
        <taxon>Taphrinales</taxon>
        <taxon>Protomycetaceae</taxon>
        <taxon>Protomyces</taxon>
    </lineage>
</organism>